<dbReference type="InterPro" id="IPR050309">
    <property type="entry name" value="Type-B_Carboxylest/Lipase"/>
</dbReference>
<protein>
    <recommendedName>
        <fullName evidence="3">Carboxylic ester hydrolase</fullName>
        <ecNumber evidence="3">3.1.1.-</ecNumber>
    </recommendedName>
</protein>
<feature type="chain" id="PRO_5023003349" description="Carboxylic ester hydrolase" evidence="3">
    <location>
        <begin position="19"/>
        <end position="554"/>
    </location>
</feature>
<dbReference type="GO" id="GO:0016787">
    <property type="term" value="F:hydrolase activity"/>
    <property type="evidence" value="ECO:0007669"/>
    <property type="project" value="UniProtKB-KW"/>
</dbReference>
<evidence type="ECO:0000313" key="6">
    <source>
        <dbReference type="Proteomes" id="UP000307440"/>
    </source>
</evidence>
<dbReference type="OrthoDB" id="408631at2759"/>
<dbReference type="Proteomes" id="UP000307440">
    <property type="component" value="Unassembled WGS sequence"/>
</dbReference>
<dbReference type="STRING" id="230819.A0A5C3KYF2"/>
<accession>A0A5C3KYF2</accession>
<gene>
    <name evidence="5" type="ORF">FA15DRAFT_365043</name>
</gene>
<dbReference type="PROSITE" id="PS00122">
    <property type="entry name" value="CARBOXYLESTERASE_B_1"/>
    <property type="match status" value="1"/>
</dbReference>
<dbReference type="PANTHER" id="PTHR11559">
    <property type="entry name" value="CARBOXYLESTERASE"/>
    <property type="match status" value="1"/>
</dbReference>
<feature type="signal peptide" evidence="3">
    <location>
        <begin position="1"/>
        <end position="18"/>
    </location>
</feature>
<proteinExistence type="inferred from homology"/>
<comment type="similarity">
    <text evidence="1 3">Belongs to the type-B carboxylesterase/lipase family.</text>
</comment>
<evidence type="ECO:0000256" key="1">
    <source>
        <dbReference type="ARBA" id="ARBA00005964"/>
    </source>
</evidence>
<dbReference type="SUPFAM" id="SSF53474">
    <property type="entry name" value="alpha/beta-Hydrolases"/>
    <property type="match status" value="1"/>
</dbReference>
<feature type="domain" description="Carboxylesterase type B" evidence="4">
    <location>
        <begin position="23"/>
        <end position="544"/>
    </location>
</feature>
<keyword evidence="2 3" id="KW-0378">Hydrolase</keyword>
<sequence length="554" mass="60557">MHILCFPSLFYLSHLVLAARAAPEVRLGGTTIIGRDITESNVDFFGGIPFAEPPVGKSRFKSPVLKTNLKGQTFNATEYGFSCIQPLIPGLSDGLEISEDCLTVNIHRPAGTRRGEKLPVLFWTYGGGFVIGASNNFNGSEIVAHSVRRGTPVVYVNFNYRLGPFGFPTGKEAQDRRELNLGLEDVIAALKWVNANIDAFGGDKDKVTIFGASAGAMAIGMLYLHPEFERLVRGAIFESGSPNSSPSFSAAVRESGWQSFVSAVPSCSNISTSGNALPCLQSVSEAEISDAYMTTFAEGLDPTVLFWIPMIDGRGGFLPDTPSKLYQQGKFAKVPFIAGTNLDEGTFLANAGRQPGMTEDILKIKLIETVSPPRDEAQLNSTISRLLELYPDVPTLGSPYGTGDELFDLPSSYKRLSSIMGDLVFQAPRRQWMDAASKLNVKSYGYLFTQPQPLGDPSLGVEHGVEFPYVYGTPLDPSPSARKLSTAMLDYWISFTVNLDPNDNKGTQRPVWPRYKESNKVLLQLDGNNITTVPDTYREEQISFIIANTPSLRR</sequence>
<dbReference type="InterPro" id="IPR029058">
    <property type="entry name" value="AB_hydrolase_fold"/>
</dbReference>
<reference evidence="5 6" key="1">
    <citation type="journal article" date="2019" name="Nat. Ecol. Evol.">
        <title>Megaphylogeny resolves global patterns of mushroom evolution.</title>
        <authorList>
            <person name="Varga T."/>
            <person name="Krizsan K."/>
            <person name="Foldi C."/>
            <person name="Dima B."/>
            <person name="Sanchez-Garcia M."/>
            <person name="Sanchez-Ramirez S."/>
            <person name="Szollosi G.J."/>
            <person name="Szarkandi J.G."/>
            <person name="Papp V."/>
            <person name="Albert L."/>
            <person name="Andreopoulos W."/>
            <person name="Angelini C."/>
            <person name="Antonin V."/>
            <person name="Barry K.W."/>
            <person name="Bougher N.L."/>
            <person name="Buchanan P."/>
            <person name="Buyck B."/>
            <person name="Bense V."/>
            <person name="Catcheside P."/>
            <person name="Chovatia M."/>
            <person name="Cooper J."/>
            <person name="Damon W."/>
            <person name="Desjardin D."/>
            <person name="Finy P."/>
            <person name="Geml J."/>
            <person name="Haridas S."/>
            <person name="Hughes K."/>
            <person name="Justo A."/>
            <person name="Karasinski D."/>
            <person name="Kautmanova I."/>
            <person name="Kiss B."/>
            <person name="Kocsube S."/>
            <person name="Kotiranta H."/>
            <person name="LaButti K.M."/>
            <person name="Lechner B.E."/>
            <person name="Liimatainen K."/>
            <person name="Lipzen A."/>
            <person name="Lukacs Z."/>
            <person name="Mihaltcheva S."/>
            <person name="Morgado L.N."/>
            <person name="Niskanen T."/>
            <person name="Noordeloos M.E."/>
            <person name="Ohm R.A."/>
            <person name="Ortiz-Santana B."/>
            <person name="Ovrebo C."/>
            <person name="Racz N."/>
            <person name="Riley R."/>
            <person name="Savchenko A."/>
            <person name="Shiryaev A."/>
            <person name="Soop K."/>
            <person name="Spirin V."/>
            <person name="Szebenyi C."/>
            <person name="Tomsovsky M."/>
            <person name="Tulloss R.E."/>
            <person name="Uehling J."/>
            <person name="Grigoriev I.V."/>
            <person name="Vagvolgyi C."/>
            <person name="Papp T."/>
            <person name="Martin F.M."/>
            <person name="Miettinen O."/>
            <person name="Hibbett D.S."/>
            <person name="Nagy L.G."/>
        </authorList>
    </citation>
    <scope>NUCLEOTIDE SEQUENCE [LARGE SCALE GENOMIC DNA]</scope>
    <source>
        <strain evidence="5 6">CBS 121175</strain>
    </source>
</reference>
<evidence type="ECO:0000313" key="5">
    <source>
        <dbReference type="EMBL" id="TFK25305.1"/>
    </source>
</evidence>
<evidence type="ECO:0000259" key="4">
    <source>
        <dbReference type="Pfam" id="PF00135"/>
    </source>
</evidence>
<keyword evidence="3" id="KW-0732">Signal</keyword>
<name>A0A5C3KYF2_COPMA</name>
<evidence type="ECO:0000256" key="2">
    <source>
        <dbReference type="ARBA" id="ARBA00022801"/>
    </source>
</evidence>
<dbReference type="Gene3D" id="3.40.50.1820">
    <property type="entry name" value="alpha/beta hydrolase"/>
    <property type="match status" value="1"/>
</dbReference>
<dbReference type="EMBL" id="ML210188">
    <property type="protein sequence ID" value="TFK25305.1"/>
    <property type="molecule type" value="Genomic_DNA"/>
</dbReference>
<dbReference type="Pfam" id="PF00135">
    <property type="entry name" value="COesterase"/>
    <property type="match status" value="1"/>
</dbReference>
<organism evidence="5 6">
    <name type="scientific">Coprinopsis marcescibilis</name>
    <name type="common">Agaric fungus</name>
    <name type="synonym">Psathyrella marcescibilis</name>
    <dbReference type="NCBI Taxonomy" id="230819"/>
    <lineage>
        <taxon>Eukaryota</taxon>
        <taxon>Fungi</taxon>
        <taxon>Dikarya</taxon>
        <taxon>Basidiomycota</taxon>
        <taxon>Agaricomycotina</taxon>
        <taxon>Agaricomycetes</taxon>
        <taxon>Agaricomycetidae</taxon>
        <taxon>Agaricales</taxon>
        <taxon>Agaricineae</taxon>
        <taxon>Psathyrellaceae</taxon>
        <taxon>Coprinopsis</taxon>
    </lineage>
</organism>
<dbReference type="EC" id="3.1.1.-" evidence="3"/>
<keyword evidence="6" id="KW-1185">Reference proteome</keyword>
<dbReference type="InterPro" id="IPR019826">
    <property type="entry name" value="Carboxylesterase_B_AS"/>
</dbReference>
<dbReference type="AlphaFoldDB" id="A0A5C3KYF2"/>
<dbReference type="InterPro" id="IPR002018">
    <property type="entry name" value="CarbesteraseB"/>
</dbReference>
<evidence type="ECO:0000256" key="3">
    <source>
        <dbReference type="RuleBase" id="RU361235"/>
    </source>
</evidence>